<organism evidence="1 2">
    <name type="scientific">Monascus purpureus</name>
    <name type="common">Red mold</name>
    <name type="synonym">Monascus anka</name>
    <dbReference type="NCBI Taxonomy" id="5098"/>
    <lineage>
        <taxon>Eukaryota</taxon>
        <taxon>Fungi</taxon>
        <taxon>Dikarya</taxon>
        <taxon>Ascomycota</taxon>
        <taxon>Pezizomycotina</taxon>
        <taxon>Eurotiomycetes</taxon>
        <taxon>Eurotiomycetidae</taxon>
        <taxon>Eurotiales</taxon>
        <taxon>Aspergillaceae</taxon>
        <taxon>Monascus</taxon>
    </lineage>
</organism>
<name>A0A507R0I0_MONPU</name>
<dbReference type="Proteomes" id="UP000319663">
    <property type="component" value="Unassembled WGS sequence"/>
</dbReference>
<keyword evidence="2" id="KW-1185">Reference proteome</keyword>
<reference evidence="1 2" key="1">
    <citation type="submission" date="2019-06" db="EMBL/GenBank/DDBJ databases">
        <title>Wine fermentation using esterase from Monascus purpureus.</title>
        <authorList>
            <person name="Geng C."/>
            <person name="Zhang Y."/>
        </authorList>
    </citation>
    <scope>NUCLEOTIDE SEQUENCE [LARGE SCALE GENOMIC DNA]</scope>
    <source>
        <strain evidence="1">HQ1</strain>
    </source>
</reference>
<accession>A0A507R0I0</accession>
<dbReference type="AlphaFoldDB" id="A0A507R0I0"/>
<comment type="caution">
    <text evidence="1">The sequence shown here is derived from an EMBL/GenBank/DDBJ whole genome shotgun (WGS) entry which is preliminary data.</text>
</comment>
<evidence type="ECO:0000313" key="2">
    <source>
        <dbReference type="Proteomes" id="UP000319663"/>
    </source>
</evidence>
<gene>
    <name evidence="1" type="ORF">MPDQ_001468</name>
</gene>
<protein>
    <submittedName>
        <fullName evidence="1">Uncharacterized protein</fullName>
    </submittedName>
</protein>
<sequence length="168" mass="18114">MPHLAWAYLNSEPMVFVRQSSTPDIDEAAHQGKASSVHGSVFSAEVWKITRIWGSLPCVTLPMRSLLTDVVFEGMTGFWTVLGAFGEYLVVVAGEAGGGDAESVGHLVSSGRNVNREYSSENVLVESAAGVTIPAKVGLCREQGNVTLEESRPNHRLTRCLDETRPVA</sequence>
<dbReference type="EMBL" id="VIFY01000014">
    <property type="protein sequence ID" value="TQB75867.1"/>
    <property type="molecule type" value="Genomic_DNA"/>
</dbReference>
<proteinExistence type="predicted"/>
<evidence type="ECO:0000313" key="1">
    <source>
        <dbReference type="EMBL" id="TQB75867.1"/>
    </source>
</evidence>